<evidence type="ECO:0000313" key="3">
    <source>
        <dbReference type="EMBL" id="RJO59978.1"/>
    </source>
</evidence>
<feature type="transmembrane region" description="Helical" evidence="2">
    <location>
        <begin position="14"/>
        <end position="34"/>
    </location>
</feature>
<sequence>MEPQETKHKLLKPLLIALMGIILVAGAAFGVWYWQNQEKEKQKKESDKQIQELQKQVSELKSAQESKKEEKKSDKGFIEGSITYPSEQIPADLVVYAENIDTGEVYETSDRITDDRFTISHTGYKIEVPEGSYYMYAKMASDPAKKAYYNKFITCGMSVDCADTTKIVVEVTAGETVENITVGDWWNI</sequence>
<dbReference type="AlphaFoldDB" id="A0A419DA72"/>
<comment type="caution">
    <text evidence="3">The sequence shown here is derived from an EMBL/GenBank/DDBJ whole genome shotgun (WGS) entry which is preliminary data.</text>
</comment>
<evidence type="ECO:0000256" key="1">
    <source>
        <dbReference type="SAM" id="Coils"/>
    </source>
</evidence>
<protein>
    <recommendedName>
        <fullName evidence="5">Carboxypeptidase regulatory-like domain-containing protein</fullName>
    </recommendedName>
</protein>
<evidence type="ECO:0000313" key="4">
    <source>
        <dbReference type="Proteomes" id="UP000285655"/>
    </source>
</evidence>
<keyword evidence="2" id="KW-0812">Transmembrane</keyword>
<keyword evidence="2" id="KW-0472">Membrane</keyword>
<name>A0A419DA72_9BACT</name>
<gene>
    <name evidence="3" type="ORF">C4544_06435</name>
</gene>
<reference evidence="3 4" key="1">
    <citation type="journal article" date="2017" name="ISME J.">
        <title>Energy and carbon metabolisms in a deep terrestrial subsurface fluid microbial community.</title>
        <authorList>
            <person name="Momper L."/>
            <person name="Jungbluth S.P."/>
            <person name="Lee M.D."/>
            <person name="Amend J.P."/>
        </authorList>
    </citation>
    <scope>NUCLEOTIDE SEQUENCE [LARGE SCALE GENOMIC DNA]</scope>
    <source>
        <strain evidence="3">SURF_29</strain>
    </source>
</reference>
<accession>A0A419DA72</accession>
<evidence type="ECO:0000256" key="2">
    <source>
        <dbReference type="SAM" id="Phobius"/>
    </source>
</evidence>
<feature type="coiled-coil region" evidence="1">
    <location>
        <begin position="36"/>
        <end position="73"/>
    </location>
</feature>
<dbReference type="Proteomes" id="UP000285655">
    <property type="component" value="Unassembled WGS sequence"/>
</dbReference>
<evidence type="ECO:0008006" key="5">
    <source>
        <dbReference type="Google" id="ProtNLM"/>
    </source>
</evidence>
<organism evidence="3 4">
    <name type="scientific">candidate division WS5 bacterium</name>
    <dbReference type="NCBI Taxonomy" id="2093353"/>
    <lineage>
        <taxon>Bacteria</taxon>
        <taxon>candidate division WS5</taxon>
    </lineage>
</organism>
<keyword evidence="1" id="KW-0175">Coiled coil</keyword>
<proteinExistence type="predicted"/>
<dbReference type="EMBL" id="QZJW01000055">
    <property type="protein sequence ID" value="RJO59978.1"/>
    <property type="molecule type" value="Genomic_DNA"/>
</dbReference>
<keyword evidence="2" id="KW-1133">Transmembrane helix</keyword>